<feature type="transmembrane region" description="Helical" evidence="1">
    <location>
        <begin position="20"/>
        <end position="39"/>
    </location>
</feature>
<keyword evidence="3" id="KW-1185">Reference proteome</keyword>
<reference evidence="2 3" key="1">
    <citation type="submission" date="2020-08" db="EMBL/GenBank/DDBJ databases">
        <authorList>
            <person name="Liu C."/>
            <person name="Sun Q."/>
        </authorList>
    </citation>
    <scope>NUCLEOTIDE SEQUENCE [LARGE SCALE GENOMIC DNA]</scope>
    <source>
        <strain evidence="2 3">NSJ-61</strain>
    </source>
</reference>
<keyword evidence="1" id="KW-0472">Membrane</keyword>
<evidence type="ECO:0000256" key="1">
    <source>
        <dbReference type="SAM" id="Phobius"/>
    </source>
</evidence>
<dbReference type="InterPro" id="IPR010380">
    <property type="entry name" value="DUF975"/>
</dbReference>
<protein>
    <submittedName>
        <fullName evidence="2">DUF975 family protein</fullName>
    </submittedName>
</protein>
<gene>
    <name evidence="2" type="ORF">H9Q80_12520</name>
</gene>
<keyword evidence="1" id="KW-1133">Transmembrane helix</keyword>
<evidence type="ECO:0000313" key="2">
    <source>
        <dbReference type="EMBL" id="QNM11083.1"/>
    </source>
</evidence>
<dbReference type="PANTHER" id="PTHR40076">
    <property type="entry name" value="MEMBRANE PROTEIN-RELATED"/>
    <property type="match status" value="1"/>
</dbReference>
<dbReference type="EMBL" id="CP060636">
    <property type="protein sequence ID" value="QNM11083.1"/>
    <property type="molecule type" value="Genomic_DNA"/>
</dbReference>
<dbReference type="PANTHER" id="PTHR40076:SF1">
    <property type="entry name" value="MEMBRANE PROTEIN"/>
    <property type="match status" value="1"/>
</dbReference>
<proteinExistence type="predicted"/>
<dbReference type="RefSeq" id="WP_117453890.1">
    <property type="nucleotide sequence ID" value="NZ_CP060636.1"/>
</dbReference>
<keyword evidence="1" id="KW-0812">Transmembrane</keyword>
<dbReference type="KEGG" id="ehn:H9Q80_12520"/>
<dbReference type="Proteomes" id="UP000515856">
    <property type="component" value="Chromosome"/>
</dbReference>
<sequence>MWNRQELKQQAKQIMKRSYWKMFLVSLVATILMGILSRVDNHGGFHFTQNIQTYNDGFYNVNEVTHEGVSFVSGILGGIFPFNIAMHLSIISIISIIVVIASILYNIFISNPIECGECHFYIENTDHEDTDFMTLFSAFKQGYMNIAKILVIRDIKIFLWSLLFVIPGVIKSYQYRMLPYILAENPDITTQDAFDRSKQLTDGQKLDIFVLDLSFIGWYFLGSILFGIGLYFVYPYFKSTNALLYLYLSDQYRENSYYHY</sequence>
<evidence type="ECO:0000313" key="3">
    <source>
        <dbReference type="Proteomes" id="UP000515856"/>
    </source>
</evidence>
<feature type="transmembrane region" description="Helical" evidence="1">
    <location>
        <begin position="84"/>
        <end position="105"/>
    </location>
</feature>
<accession>A0A7G9GJV1</accession>
<feature type="transmembrane region" description="Helical" evidence="1">
    <location>
        <begin position="216"/>
        <end position="237"/>
    </location>
</feature>
<name>A0A7G9GJV1_9FIRM</name>
<dbReference type="AlphaFoldDB" id="A0A7G9GJV1"/>
<dbReference type="Pfam" id="PF06161">
    <property type="entry name" value="DUF975"/>
    <property type="match status" value="1"/>
</dbReference>
<organism evidence="2 3">
    <name type="scientific">[Eubacterium] hominis</name>
    <dbReference type="NCBI Taxonomy" id="2764325"/>
    <lineage>
        <taxon>Bacteria</taxon>
        <taxon>Bacillati</taxon>
        <taxon>Bacillota</taxon>
        <taxon>Erysipelotrichia</taxon>
        <taxon>Erysipelotrichales</taxon>
        <taxon>Erysipelotrichaceae</taxon>
        <taxon>Amedibacillus</taxon>
    </lineage>
</organism>
<feature type="transmembrane region" description="Helical" evidence="1">
    <location>
        <begin position="150"/>
        <end position="170"/>
    </location>
</feature>